<reference evidence="1" key="1">
    <citation type="submission" date="2020-11" db="EMBL/GenBank/DDBJ databases">
        <authorList>
            <person name="Whitehead M."/>
        </authorList>
    </citation>
    <scope>NUCLEOTIDE SEQUENCE</scope>
    <source>
        <strain evidence="1">EGII</strain>
    </source>
</reference>
<dbReference type="AlphaFoldDB" id="A0A811UQJ0"/>
<dbReference type="EMBL" id="CAJHJT010000023">
    <property type="protein sequence ID" value="CAD7001399.1"/>
    <property type="molecule type" value="Genomic_DNA"/>
</dbReference>
<dbReference type="Proteomes" id="UP000606786">
    <property type="component" value="Unassembled WGS sequence"/>
</dbReference>
<protein>
    <submittedName>
        <fullName evidence="1">(Mediterranean fruit fly) hypothetical protein</fullName>
    </submittedName>
</protein>
<accession>A0A811UQJ0</accession>
<evidence type="ECO:0000313" key="1">
    <source>
        <dbReference type="EMBL" id="CAD7001399.1"/>
    </source>
</evidence>
<gene>
    <name evidence="1" type="ORF">CCAP1982_LOCUS9896</name>
</gene>
<comment type="caution">
    <text evidence="1">The sequence shown here is derived from an EMBL/GenBank/DDBJ whole genome shotgun (WGS) entry which is preliminary data.</text>
</comment>
<sequence length="74" mass="8023">MATNSELSLTQAIPTVKNPINCFQTQIILEEGAKLPDLMKAMKQCVNPNVVNGLLCELHTLALIKNELATSFPG</sequence>
<evidence type="ECO:0000313" key="2">
    <source>
        <dbReference type="Proteomes" id="UP000606786"/>
    </source>
</evidence>
<keyword evidence="2" id="KW-1185">Reference proteome</keyword>
<organism evidence="1 2">
    <name type="scientific">Ceratitis capitata</name>
    <name type="common">Mediterranean fruit fly</name>
    <name type="synonym">Tephritis capitata</name>
    <dbReference type="NCBI Taxonomy" id="7213"/>
    <lineage>
        <taxon>Eukaryota</taxon>
        <taxon>Metazoa</taxon>
        <taxon>Ecdysozoa</taxon>
        <taxon>Arthropoda</taxon>
        <taxon>Hexapoda</taxon>
        <taxon>Insecta</taxon>
        <taxon>Pterygota</taxon>
        <taxon>Neoptera</taxon>
        <taxon>Endopterygota</taxon>
        <taxon>Diptera</taxon>
        <taxon>Brachycera</taxon>
        <taxon>Muscomorpha</taxon>
        <taxon>Tephritoidea</taxon>
        <taxon>Tephritidae</taxon>
        <taxon>Ceratitis</taxon>
        <taxon>Ceratitis</taxon>
    </lineage>
</organism>
<feature type="non-terminal residue" evidence="1">
    <location>
        <position position="74"/>
    </location>
</feature>
<proteinExistence type="predicted"/>
<name>A0A811UQJ0_CERCA</name>